<dbReference type="EMBL" id="SDRB02011693">
    <property type="protein sequence ID" value="THG00380.1"/>
    <property type="molecule type" value="Genomic_DNA"/>
</dbReference>
<dbReference type="Gene3D" id="3.40.850.10">
    <property type="entry name" value="Kinesin motor domain"/>
    <property type="match status" value="1"/>
</dbReference>
<dbReference type="GO" id="GO:0005524">
    <property type="term" value="F:ATP binding"/>
    <property type="evidence" value="ECO:0007669"/>
    <property type="project" value="InterPro"/>
</dbReference>
<evidence type="ECO:0000259" key="5">
    <source>
        <dbReference type="PROSITE" id="PS51456"/>
    </source>
</evidence>
<dbReference type="GO" id="GO:0003774">
    <property type="term" value="F:cytoskeletal motor activity"/>
    <property type="evidence" value="ECO:0007669"/>
    <property type="project" value="InterPro"/>
</dbReference>
<keyword evidence="1 3" id="KW-0518">Myosin</keyword>
<dbReference type="InterPro" id="IPR027417">
    <property type="entry name" value="P-loop_NTPase"/>
</dbReference>
<dbReference type="SUPFAM" id="SSF52540">
    <property type="entry name" value="P-loop containing nucleoside triphosphate hydrolases"/>
    <property type="match status" value="1"/>
</dbReference>
<accession>A0A4S4DCN4</accession>
<dbReference type="PANTHER" id="PTHR33144:SF47">
    <property type="entry name" value="LEUCINE-RICH REPEAT RESISTANCE PROTEIN"/>
    <property type="match status" value="1"/>
</dbReference>
<name>A0A4S4DCN4_CAMSN</name>
<dbReference type="STRING" id="542762.A0A4S4DCN4"/>
<dbReference type="PANTHER" id="PTHR33144">
    <property type="entry name" value="OS10G0409366 PROTEIN-RELATED"/>
    <property type="match status" value="1"/>
</dbReference>
<dbReference type="Pfam" id="PF03004">
    <property type="entry name" value="Transposase_24"/>
    <property type="match status" value="1"/>
</dbReference>
<keyword evidence="2" id="KW-0505">Motor protein</keyword>
<evidence type="ECO:0000313" key="6">
    <source>
        <dbReference type="EMBL" id="THG00380.1"/>
    </source>
</evidence>
<reference evidence="6 7" key="1">
    <citation type="journal article" date="2018" name="Proc. Natl. Acad. Sci. U.S.A.">
        <title>Draft genome sequence of Camellia sinensis var. sinensis provides insights into the evolution of the tea genome and tea quality.</title>
        <authorList>
            <person name="Wei C."/>
            <person name="Yang H."/>
            <person name="Wang S."/>
            <person name="Zhao J."/>
            <person name="Liu C."/>
            <person name="Gao L."/>
            <person name="Xia E."/>
            <person name="Lu Y."/>
            <person name="Tai Y."/>
            <person name="She G."/>
            <person name="Sun J."/>
            <person name="Cao H."/>
            <person name="Tong W."/>
            <person name="Gao Q."/>
            <person name="Li Y."/>
            <person name="Deng W."/>
            <person name="Jiang X."/>
            <person name="Wang W."/>
            <person name="Chen Q."/>
            <person name="Zhang S."/>
            <person name="Li H."/>
            <person name="Wu J."/>
            <person name="Wang P."/>
            <person name="Li P."/>
            <person name="Shi C."/>
            <person name="Zheng F."/>
            <person name="Jian J."/>
            <person name="Huang B."/>
            <person name="Shan D."/>
            <person name="Shi M."/>
            <person name="Fang C."/>
            <person name="Yue Y."/>
            <person name="Li F."/>
            <person name="Li D."/>
            <person name="Wei S."/>
            <person name="Han B."/>
            <person name="Jiang C."/>
            <person name="Yin Y."/>
            <person name="Xia T."/>
            <person name="Zhang Z."/>
            <person name="Bennetzen J.L."/>
            <person name="Zhao S."/>
            <person name="Wan X."/>
        </authorList>
    </citation>
    <scope>NUCLEOTIDE SEQUENCE [LARGE SCALE GENOMIC DNA]</scope>
    <source>
        <strain evidence="7">cv. Shuchazao</strain>
        <tissue evidence="6">Leaf</tissue>
    </source>
</reference>
<dbReference type="Proteomes" id="UP000306102">
    <property type="component" value="Unassembled WGS sequence"/>
</dbReference>
<dbReference type="InterPro" id="IPR001609">
    <property type="entry name" value="Myosin_head_motor_dom-like"/>
</dbReference>
<feature type="region of interest" description="Disordered" evidence="4">
    <location>
        <begin position="1"/>
        <end position="86"/>
    </location>
</feature>
<gene>
    <name evidence="6" type="ORF">TEA_008433</name>
</gene>
<dbReference type="GO" id="GO:0003779">
    <property type="term" value="F:actin binding"/>
    <property type="evidence" value="ECO:0007669"/>
    <property type="project" value="UniProtKB-KW"/>
</dbReference>
<evidence type="ECO:0000256" key="3">
    <source>
        <dbReference type="PROSITE-ProRule" id="PRU00782"/>
    </source>
</evidence>
<feature type="compositionally biased region" description="Low complexity" evidence="4">
    <location>
        <begin position="1"/>
        <end position="24"/>
    </location>
</feature>
<evidence type="ECO:0000256" key="1">
    <source>
        <dbReference type="ARBA" id="ARBA00023123"/>
    </source>
</evidence>
<dbReference type="InterPro" id="IPR036961">
    <property type="entry name" value="Kinesin_motor_dom_sf"/>
</dbReference>
<organism evidence="6 7">
    <name type="scientific">Camellia sinensis var. sinensis</name>
    <name type="common">China tea</name>
    <dbReference type="NCBI Taxonomy" id="542762"/>
    <lineage>
        <taxon>Eukaryota</taxon>
        <taxon>Viridiplantae</taxon>
        <taxon>Streptophyta</taxon>
        <taxon>Embryophyta</taxon>
        <taxon>Tracheophyta</taxon>
        <taxon>Spermatophyta</taxon>
        <taxon>Magnoliopsida</taxon>
        <taxon>eudicotyledons</taxon>
        <taxon>Gunneridae</taxon>
        <taxon>Pentapetalae</taxon>
        <taxon>asterids</taxon>
        <taxon>Ericales</taxon>
        <taxon>Theaceae</taxon>
        <taxon>Camellia</taxon>
    </lineage>
</organism>
<comment type="caution">
    <text evidence="6">The sequence shown here is derived from an EMBL/GenBank/DDBJ whole genome shotgun (WGS) entry which is preliminary data.</text>
</comment>
<evidence type="ECO:0000256" key="4">
    <source>
        <dbReference type="SAM" id="MobiDB-lite"/>
    </source>
</evidence>
<keyword evidence="7" id="KW-1185">Reference proteome</keyword>
<dbReference type="PROSITE" id="PS51456">
    <property type="entry name" value="MYOSIN_MOTOR"/>
    <property type="match status" value="1"/>
</dbReference>
<keyword evidence="3" id="KW-0009">Actin-binding</keyword>
<dbReference type="Pfam" id="PF00063">
    <property type="entry name" value="Myosin_head"/>
    <property type="match status" value="1"/>
</dbReference>
<sequence length="550" mass="62648">MSSSFDHSSSESEQSSSSSSSSDETQTTLKMKVIPDPPASWHPPGSLPTTSRSGSTSHGSVSAGPSSSQATQKQTRGPTYVHGQWGTSEDGILKVVPNELNQVVERHTSLASHLGVLARGGSLAPLTFMTWHYVPKQNKDNIWREIKAHTDADESMKRTIMASFGKKWRDWKSRVKTMGYKPFKNDAERLAHRLDRVHEDQWRALVYYWGTQSASKSSKKNRKIRKKKTLHHRTGRKPFSVVRLEETKKNNGVPASRSQVWMAAYMKDGTSNSDSVNEIMTQMNELVERMEGSSTDPAALQEQIFTQVMGPERPGRVRTFGLGPSPTDVFGDGYRRSQEQNRLFQTQVQEQVQEQLQWYQMQFESKMNEVMEKQIQAIRTDFQLRIQFLKSQLQAACVPVDPVSSHCSANVTSTTISCIFIPRGSPFKEREEEEEEEEEEELTREAVEQQLRYLNEPSVLHNLQYRYCHDIIYSKAGLVLIAINPFKDVHCFGNDFITAYKEKLFDNPHVFAIADIAYNEMMRDEVNQSIIIRLVELSYGFVDNSLKIDS</sequence>
<evidence type="ECO:0000313" key="7">
    <source>
        <dbReference type="Proteomes" id="UP000306102"/>
    </source>
</evidence>
<dbReference type="GO" id="GO:0016459">
    <property type="term" value="C:myosin complex"/>
    <property type="evidence" value="ECO:0007669"/>
    <property type="project" value="UniProtKB-KW"/>
</dbReference>
<comment type="similarity">
    <text evidence="3">Belongs to the TRAFAC class myosin-kinesin ATPase superfamily. Myosin family.</text>
</comment>
<proteinExistence type="inferred from homology"/>
<feature type="compositionally biased region" description="Low complexity" evidence="4">
    <location>
        <begin position="49"/>
        <end position="68"/>
    </location>
</feature>
<protein>
    <recommendedName>
        <fullName evidence="5">Myosin motor domain-containing protein</fullName>
    </recommendedName>
</protein>
<feature type="domain" description="Myosin motor" evidence="5">
    <location>
        <begin position="443"/>
        <end position="550"/>
    </location>
</feature>
<evidence type="ECO:0000256" key="2">
    <source>
        <dbReference type="ARBA" id="ARBA00023175"/>
    </source>
</evidence>
<comment type="caution">
    <text evidence="3">Lacks conserved residue(s) required for the propagation of feature annotation.</text>
</comment>
<dbReference type="InterPro" id="IPR004252">
    <property type="entry name" value="Probable_transposase_24"/>
</dbReference>
<dbReference type="AlphaFoldDB" id="A0A4S4DCN4"/>